<dbReference type="EMBL" id="MU002305">
    <property type="protein sequence ID" value="KAF2787551.1"/>
    <property type="molecule type" value="Genomic_DNA"/>
</dbReference>
<dbReference type="GO" id="GO:0020037">
    <property type="term" value="F:heme binding"/>
    <property type="evidence" value="ECO:0007669"/>
    <property type="project" value="InterPro"/>
</dbReference>
<dbReference type="SUPFAM" id="SSF48264">
    <property type="entry name" value="Cytochrome P450"/>
    <property type="match status" value="1"/>
</dbReference>
<dbReference type="PANTHER" id="PTHR24305">
    <property type="entry name" value="CYTOCHROME P450"/>
    <property type="match status" value="1"/>
</dbReference>
<dbReference type="Gene3D" id="1.10.630.10">
    <property type="entry name" value="Cytochrome P450"/>
    <property type="match status" value="1"/>
</dbReference>
<dbReference type="InterPro" id="IPR017972">
    <property type="entry name" value="Cyt_P450_CS"/>
</dbReference>
<evidence type="ECO:0000256" key="2">
    <source>
        <dbReference type="ARBA" id="ARBA00010617"/>
    </source>
</evidence>
<evidence type="ECO:0000256" key="7">
    <source>
        <dbReference type="ARBA" id="ARBA00023033"/>
    </source>
</evidence>
<dbReference type="Proteomes" id="UP000799757">
    <property type="component" value="Unassembled WGS sequence"/>
</dbReference>
<evidence type="ECO:0000256" key="1">
    <source>
        <dbReference type="ARBA" id="ARBA00001971"/>
    </source>
</evidence>
<evidence type="ECO:0000256" key="9">
    <source>
        <dbReference type="RuleBase" id="RU000461"/>
    </source>
</evidence>
<dbReference type="InterPro" id="IPR002401">
    <property type="entry name" value="Cyt_P450_E_grp-I"/>
</dbReference>
<comment type="similarity">
    <text evidence="2 9">Belongs to the cytochrome P450 family.</text>
</comment>
<proteinExistence type="inferred from homology"/>
<dbReference type="GO" id="GO:0004497">
    <property type="term" value="F:monooxygenase activity"/>
    <property type="evidence" value="ECO:0007669"/>
    <property type="project" value="UniProtKB-KW"/>
</dbReference>
<keyword evidence="4 8" id="KW-0479">Metal-binding</keyword>
<keyword evidence="6 8" id="KW-0408">Iron</keyword>
<evidence type="ECO:0000256" key="5">
    <source>
        <dbReference type="ARBA" id="ARBA00023002"/>
    </source>
</evidence>
<dbReference type="PRINTS" id="PR00463">
    <property type="entry name" value="EP450I"/>
</dbReference>
<keyword evidence="12" id="KW-1185">Reference proteome</keyword>
<keyword evidence="10" id="KW-0472">Membrane</keyword>
<dbReference type="PANTHER" id="PTHR24305:SF29">
    <property type="entry name" value="BENZOATE-PARA-HYDROXYLASE"/>
    <property type="match status" value="1"/>
</dbReference>
<evidence type="ECO:0000256" key="10">
    <source>
        <dbReference type="SAM" id="Phobius"/>
    </source>
</evidence>
<dbReference type="GO" id="GO:0016705">
    <property type="term" value="F:oxidoreductase activity, acting on paired donors, with incorporation or reduction of molecular oxygen"/>
    <property type="evidence" value="ECO:0007669"/>
    <property type="project" value="InterPro"/>
</dbReference>
<feature type="binding site" description="axial binding residue" evidence="8">
    <location>
        <position position="448"/>
    </location>
    <ligand>
        <name>heme</name>
        <dbReference type="ChEBI" id="CHEBI:30413"/>
    </ligand>
    <ligandPart>
        <name>Fe</name>
        <dbReference type="ChEBI" id="CHEBI:18248"/>
    </ligandPart>
</feature>
<keyword evidence="3 8" id="KW-0349">Heme</keyword>
<evidence type="ECO:0000256" key="6">
    <source>
        <dbReference type="ARBA" id="ARBA00023004"/>
    </source>
</evidence>
<dbReference type="Pfam" id="PF00067">
    <property type="entry name" value="p450"/>
    <property type="match status" value="1"/>
</dbReference>
<reference evidence="11" key="1">
    <citation type="journal article" date="2020" name="Stud. Mycol.">
        <title>101 Dothideomycetes genomes: a test case for predicting lifestyles and emergence of pathogens.</title>
        <authorList>
            <person name="Haridas S."/>
            <person name="Albert R."/>
            <person name="Binder M."/>
            <person name="Bloem J."/>
            <person name="Labutti K."/>
            <person name="Salamov A."/>
            <person name="Andreopoulos B."/>
            <person name="Baker S."/>
            <person name="Barry K."/>
            <person name="Bills G."/>
            <person name="Bluhm B."/>
            <person name="Cannon C."/>
            <person name="Castanera R."/>
            <person name="Culley D."/>
            <person name="Daum C."/>
            <person name="Ezra D."/>
            <person name="Gonzalez J."/>
            <person name="Henrissat B."/>
            <person name="Kuo A."/>
            <person name="Liang C."/>
            <person name="Lipzen A."/>
            <person name="Lutzoni F."/>
            <person name="Magnuson J."/>
            <person name="Mondo S."/>
            <person name="Nolan M."/>
            <person name="Ohm R."/>
            <person name="Pangilinan J."/>
            <person name="Park H.-J."/>
            <person name="Ramirez L."/>
            <person name="Alfaro M."/>
            <person name="Sun H."/>
            <person name="Tritt A."/>
            <person name="Yoshinaga Y."/>
            <person name="Zwiers L.-H."/>
            <person name="Turgeon B."/>
            <person name="Goodwin S."/>
            <person name="Spatafora J."/>
            <person name="Crous P."/>
            <person name="Grigoriev I."/>
        </authorList>
    </citation>
    <scope>NUCLEOTIDE SEQUENCE</scope>
    <source>
        <strain evidence="11">CBS 109.77</strain>
    </source>
</reference>
<dbReference type="GO" id="GO:0005506">
    <property type="term" value="F:iron ion binding"/>
    <property type="evidence" value="ECO:0007669"/>
    <property type="project" value="InterPro"/>
</dbReference>
<gene>
    <name evidence="11" type="ORF">K505DRAFT_411365</name>
</gene>
<name>A0A6A6WUL8_9PLEO</name>
<evidence type="ECO:0000256" key="4">
    <source>
        <dbReference type="ARBA" id="ARBA00022723"/>
    </source>
</evidence>
<dbReference type="PROSITE" id="PS00086">
    <property type="entry name" value="CYTOCHROME_P450"/>
    <property type="match status" value="1"/>
</dbReference>
<feature type="transmembrane region" description="Helical" evidence="10">
    <location>
        <begin position="6"/>
        <end position="27"/>
    </location>
</feature>
<keyword evidence="10" id="KW-1133">Transmembrane helix</keyword>
<keyword evidence="5 9" id="KW-0560">Oxidoreductase</keyword>
<accession>A0A6A6WUL8</accession>
<dbReference type="CDD" id="cd11058">
    <property type="entry name" value="CYP60B-like"/>
    <property type="match status" value="1"/>
</dbReference>
<sequence>MGFFSVLLKASGVFAVYLVGTWLYNLYLHPLAKYPGPVFWRASRLGYMKSLWSGWLHRDVKDLHRQYGDIIRIAPNELSFARTDAFHDIYSNRGAAPAFPKSLVWHDKQPGRPMSVLNAIDPKVHARFRRAIDPGFTERAVLTQESIVQEYVGKFISKIRSMADANPDKTAVVNVVQWYNYVTFDLIGDLGFGEPFGCLDSEGYHPWMAIIFNSLKAATQFATLRFYSPLDTMLQAMMPASVKKMADEHWQLAVDKLDRRLKLEKDRPDLISPVIKRNKEVALGEGLELGELQATASLIIVAGSETTVTTISGITNNLVRNPDKLAKLTQEVRERFPTEDAITLTALKSLPYLQAVINEGLRLCNPTPVGVPRIVPSGGGTVSGHFLPPDTFVNVHPLALSLDPKKFHDANAFQPERWLDAAKTNPKSPFYNDDLAAVQAFGVGPRSCVGKPLAWAELRLILARVVWAFDLQQADTPNGVVDWDSQITWTVIEKKPFDVKMVLRKV</sequence>
<evidence type="ECO:0000313" key="12">
    <source>
        <dbReference type="Proteomes" id="UP000799757"/>
    </source>
</evidence>
<comment type="cofactor">
    <cofactor evidence="1 8">
        <name>heme</name>
        <dbReference type="ChEBI" id="CHEBI:30413"/>
    </cofactor>
</comment>
<evidence type="ECO:0000313" key="11">
    <source>
        <dbReference type="EMBL" id="KAF2787551.1"/>
    </source>
</evidence>
<dbReference type="PRINTS" id="PR00385">
    <property type="entry name" value="P450"/>
</dbReference>
<dbReference type="InterPro" id="IPR001128">
    <property type="entry name" value="Cyt_P450"/>
</dbReference>
<dbReference type="AlphaFoldDB" id="A0A6A6WUL8"/>
<dbReference type="OrthoDB" id="1470350at2759"/>
<dbReference type="InterPro" id="IPR036396">
    <property type="entry name" value="Cyt_P450_sf"/>
</dbReference>
<keyword evidence="10" id="KW-0812">Transmembrane</keyword>
<organism evidence="11 12">
    <name type="scientific">Melanomma pulvis-pyrius CBS 109.77</name>
    <dbReference type="NCBI Taxonomy" id="1314802"/>
    <lineage>
        <taxon>Eukaryota</taxon>
        <taxon>Fungi</taxon>
        <taxon>Dikarya</taxon>
        <taxon>Ascomycota</taxon>
        <taxon>Pezizomycotina</taxon>
        <taxon>Dothideomycetes</taxon>
        <taxon>Pleosporomycetidae</taxon>
        <taxon>Pleosporales</taxon>
        <taxon>Melanommataceae</taxon>
        <taxon>Melanomma</taxon>
    </lineage>
</organism>
<evidence type="ECO:0000256" key="3">
    <source>
        <dbReference type="ARBA" id="ARBA00022617"/>
    </source>
</evidence>
<protein>
    <submittedName>
        <fullName evidence="11">Cytochrome P450</fullName>
    </submittedName>
</protein>
<dbReference type="InterPro" id="IPR050121">
    <property type="entry name" value="Cytochrome_P450_monoxygenase"/>
</dbReference>
<evidence type="ECO:0000256" key="8">
    <source>
        <dbReference type="PIRSR" id="PIRSR602401-1"/>
    </source>
</evidence>
<keyword evidence="7 9" id="KW-0503">Monooxygenase</keyword>